<feature type="non-terminal residue" evidence="1">
    <location>
        <position position="1"/>
    </location>
</feature>
<name>A0A382GA96_9ZZZZ</name>
<dbReference type="AlphaFoldDB" id="A0A382GA96"/>
<organism evidence="1">
    <name type="scientific">marine metagenome</name>
    <dbReference type="NCBI Taxonomy" id="408172"/>
    <lineage>
        <taxon>unclassified sequences</taxon>
        <taxon>metagenomes</taxon>
        <taxon>ecological metagenomes</taxon>
    </lineage>
</organism>
<reference evidence="1" key="1">
    <citation type="submission" date="2018-05" db="EMBL/GenBank/DDBJ databases">
        <authorList>
            <person name="Lanie J.A."/>
            <person name="Ng W.-L."/>
            <person name="Kazmierczak K.M."/>
            <person name="Andrzejewski T.M."/>
            <person name="Davidsen T.M."/>
            <person name="Wayne K.J."/>
            <person name="Tettelin H."/>
            <person name="Glass J.I."/>
            <person name="Rusch D."/>
            <person name="Podicherti R."/>
            <person name="Tsui H.-C.T."/>
            <person name="Winkler M.E."/>
        </authorList>
    </citation>
    <scope>NUCLEOTIDE SEQUENCE</scope>
</reference>
<accession>A0A382GA96</accession>
<protein>
    <submittedName>
        <fullName evidence="1">Uncharacterized protein</fullName>
    </submittedName>
</protein>
<sequence>SLSGNKLTVGYQVDPEAEKPGGLTIYGARVGRYPLDPYIIIS</sequence>
<proteinExistence type="predicted"/>
<evidence type="ECO:0000313" key="1">
    <source>
        <dbReference type="EMBL" id="SVB71523.1"/>
    </source>
</evidence>
<dbReference type="EMBL" id="UINC01054159">
    <property type="protein sequence ID" value="SVB71523.1"/>
    <property type="molecule type" value="Genomic_DNA"/>
</dbReference>
<gene>
    <name evidence="1" type="ORF">METZ01_LOCUS224377</name>
</gene>